<feature type="transmembrane region" description="Helical" evidence="1">
    <location>
        <begin position="72"/>
        <end position="92"/>
    </location>
</feature>
<feature type="transmembrane region" description="Helical" evidence="1">
    <location>
        <begin position="130"/>
        <end position="152"/>
    </location>
</feature>
<protein>
    <submittedName>
        <fullName evidence="2">Uncharacterized protein</fullName>
    </submittedName>
</protein>
<gene>
    <name evidence="2" type="ORF">C8263_05175</name>
</gene>
<dbReference type="RefSeq" id="WP_107137066.1">
    <property type="nucleotide sequence ID" value="NZ_PYSV01000004.1"/>
</dbReference>
<sequence>MRLEAWLALATAGLTPGVQARMRAEYTAHVQDAGVGEGDVQAVLGTPEEARQALGRLYLTAHDLDGLRPSRIHFLGSWLLAGYGTLLLLLWAGGNDQVGPGLTGVLVAGLVLGGLTIWTRRLAPELRALLRVQGGLWAVNLSFWLGWLTGGWTGEPPLWLVLGFPLVWVCWGAEVRFRSRKLYRTLALEQQGARP</sequence>
<accession>A0A2T3W9Y2</accession>
<dbReference type="EMBL" id="PYSV01000004">
    <property type="protein sequence ID" value="PTA68647.1"/>
    <property type="molecule type" value="Genomic_DNA"/>
</dbReference>
<keyword evidence="1" id="KW-0472">Membrane</keyword>
<evidence type="ECO:0000313" key="2">
    <source>
        <dbReference type="EMBL" id="PTA68647.1"/>
    </source>
</evidence>
<dbReference type="OrthoDB" id="73875at2"/>
<evidence type="ECO:0000313" key="3">
    <source>
        <dbReference type="Proteomes" id="UP000240317"/>
    </source>
</evidence>
<organism evidence="2 3">
    <name type="scientific">Deinococcus arcticus</name>
    <dbReference type="NCBI Taxonomy" id="2136176"/>
    <lineage>
        <taxon>Bacteria</taxon>
        <taxon>Thermotogati</taxon>
        <taxon>Deinococcota</taxon>
        <taxon>Deinococci</taxon>
        <taxon>Deinococcales</taxon>
        <taxon>Deinococcaceae</taxon>
        <taxon>Deinococcus</taxon>
    </lineage>
</organism>
<dbReference type="AlphaFoldDB" id="A0A2T3W9Y2"/>
<keyword evidence="1" id="KW-0812">Transmembrane</keyword>
<reference evidence="2 3" key="1">
    <citation type="submission" date="2018-03" db="EMBL/GenBank/DDBJ databases">
        <title>Draft genome of Deinococcus sp. OD32.</title>
        <authorList>
            <person name="Wang X.-P."/>
            <person name="Du Z.-J."/>
        </authorList>
    </citation>
    <scope>NUCLEOTIDE SEQUENCE [LARGE SCALE GENOMIC DNA]</scope>
    <source>
        <strain evidence="2 3">OD32</strain>
    </source>
</reference>
<dbReference type="Proteomes" id="UP000240317">
    <property type="component" value="Unassembled WGS sequence"/>
</dbReference>
<proteinExistence type="predicted"/>
<keyword evidence="3" id="KW-1185">Reference proteome</keyword>
<evidence type="ECO:0000256" key="1">
    <source>
        <dbReference type="SAM" id="Phobius"/>
    </source>
</evidence>
<feature type="transmembrane region" description="Helical" evidence="1">
    <location>
        <begin position="158"/>
        <end position="177"/>
    </location>
</feature>
<feature type="transmembrane region" description="Helical" evidence="1">
    <location>
        <begin position="98"/>
        <end position="118"/>
    </location>
</feature>
<name>A0A2T3W9Y2_9DEIO</name>
<comment type="caution">
    <text evidence="2">The sequence shown here is derived from an EMBL/GenBank/DDBJ whole genome shotgun (WGS) entry which is preliminary data.</text>
</comment>
<keyword evidence="1" id="KW-1133">Transmembrane helix</keyword>